<organism evidence="1 2">
    <name type="scientific">Flaviflagellibacter deserti</name>
    <dbReference type="NCBI Taxonomy" id="2267266"/>
    <lineage>
        <taxon>Bacteria</taxon>
        <taxon>Pseudomonadati</taxon>
        <taxon>Pseudomonadota</taxon>
        <taxon>Alphaproteobacteria</taxon>
        <taxon>Hyphomicrobiales</taxon>
        <taxon>Flaviflagellibacter</taxon>
    </lineage>
</organism>
<protein>
    <submittedName>
        <fullName evidence="1">DUF924 family protein</fullName>
    </submittedName>
</protein>
<dbReference type="Pfam" id="PF06041">
    <property type="entry name" value="DUF924"/>
    <property type="match status" value="1"/>
</dbReference>
<dbReference type="EMBL" id="JBHSJF010000002">
    <property type="protein sequence ID" value="MFC5066820.1"/>
    <property type="molecule type" value="Genomic_DNA"/>
</dbReference>
<dbReference type="Gene3D" id="1.25.40.10">
    <property type="entry name" value="Tetratricopeptide repeat domain"/>
    <property type="match status" value="1"/>
</dbReference>
<keyword evidence="2" id="KW-1185">Reference proteome</keyword>
<sequence>MTAFRSPDAVDPRAVISFWRAAGPARWFSQDERFDALVLMRLGTLHAWAAIGALDHLARTPEGSLALLILLDQAPRNMFRGSARAFETDADARDVAEHAIDRGFDRRVPYALRSFFYLPFMHSENLEDQALCVELYRRAGDMENLRWAELHRDIIEKFGRFPHRNALLGRDTTAEEGRYLDEGGFRG</sequence>
<comment type="caution">
    <text evidence="1">The sequence shown here is derived from an EMBL/GenBank/DDBJ whole genome shotgun (WGS) entry which is preliminary data.</text>
</comment>
<dbReference type="SUPFAM" id="SSF48452">
    <property type="entry name" value="TPR-like"/>
    <property type="match status" value="1"/>
</dbReference>
<accession>A0ABV9YZH5</accession>
<dbReference type="InterPro" id="IPR010323">
    <property type="entry name" value="DUF924"/>
</dbReference>
<dbReference type="Gene3D" id="1.20.58.320">
    <property type="entry name" value="TPR-like"/>
    <property type="match status" value="1"/>
</dbReference>
<reference evidence="2" key="1">
    <citation type="journal article" date="2019" name="Int. J. Syst. Evol. Microbiol.">
        <title>The Global Catalogue of Microorganisms (GCM) 10K type strain sequencing project: providing services to taxonomists for standard genome sequencing and annotation.</title>
        <authorList>
            <consortium name="The Broad Institute Genomics Platform"/>
            <consortium name="The Broad Institute Genome Sequencing Center for Infectious Disease"/>
            <person name="Wu L."/>
            <person name="Ma J."/>
        </authorList>
    </citation>
    <scope>NUCLEOTIDE SEQUENCE [LARGE SCALE GENOMIC DNA]</scope>
    <source>
        <strain evidence="2">CGMCC 1.16444</strain>
    </source>
</reference>
<name>A0ABV9YZH5_9HYPH</name>
<evidence type="ECO:0000313" key="2">
    <source>
        <dbReference type="Proteomes" id="UP001595796"/>
    </source>
</evidence>
<dbReference type="RefSeq" id="WP_114957251.1">
    <property type="nucleotide sequence ID" value="NZ_JBHSJF010000002.1"/>
</dbReference>
<gene>
    <name evidence="1" type="ORF">ACFPFW_02170</name>
</gene>
<dbReference type="InterPro" id="IPR011990">
    <property type="entry name" value="TPR-like_helical_dom_sf"/>
</dbReference>
<dbReference type="Proteomes" id="UP001595796">
    <property type="component" value="Unassembled WGS sequence"/>
</dbReference>
<evidence type="ECO:0000313" key="1">
    <source>
        <dbReference type="EMBL" id="MFC5066820.1"/>
    </source>
</evidence>
<proteinExistence type="predicted"/>